<comment type="caution">
    <text evidence="3">The sequence shown here is derived from an EMBL/GenBank/DDBJ whole genome shotgun (WGS) entry which is preliminary data.</text>
</comment>
<gene>
    <name evidence="3" type="ORF">CPELLU_LOCUS17026</name>
</gene>
<dbReference type="OrthoDB" id="2421327at2759"/>
<evidence type="ECO:0000259" key="2">
    <source>
        <dbReference type="Pfam" id="PF16761"/>
    </source>
</evidence>
<dbReference type="PANTHER" id="PTHR38046:SF1">
    <property type="entry name" value="CRYPTIC LOCI REGULATOR 2"/>
    <property type="match status" value="1"/>
</dbReference>
<dbReference type="InterPro" id="IPR038986">
    <property type="entry name" value="Clr2"/>
</dbReference>
<evidence type="ECO:0000313" key="3">
    <source>
        <dbReference type="EMBL" id="CAG8791321.1"/>
    </source>
</evidence>
<keyword evidence="4" id="KW-1185">Reference proteome</keyword>
<dbReference type="GO" id="GO:0033553">
    <property type="term" value="C:rDNA heterochromatin"/>
    <property type="evidence" value="ECO:0007669"/>
    <property type="project" value="TreeGrafter"/>
</dbReference>
<feature type="compositionally biased region" description="Polar residues" evidence="1">
    <location>
        <begin position="487"/>
        <end position="502"/>
    </location>
</feature>
<sequence length="634" mass="73169">MNYKITKKGISITIGDEISTFPDGDLPDPDPRYYELLSVNDSKTLSWRKKLGEGLIELLEKDNPTIISDSQNAILKDFPPGYRLYKHRKRTVKGTGRSDLYLIGNHKFRSPNEFLPHLYWLASDRSTPCECKYCNEAKTPKVMRSVKKNDQKIATPVEDTDDSDYVDKEMYEKKKCPISSTPIFREGEIVWLDAKKILDENMLAKCNEINETPIRYWPSIITKIISPLGSKNSENDFYTINLMILRGQKEVDINSIQPWLLYRPEIVGTRKASRISSDIDVDNPEPEQIAAAYIKAVRKARDIETTYTPVLQYDYHRPVNVQGPNEAKSKRFAEMEKYTHFRAIYFGAEILCEDDIVRLIPDKNARRGKGSSSNGKKTNQRSYLQITGIYKHPKKGIYLTGDMYNRGNLLENNKYQWFPVNEDDEEYNIDLSEVAGRFYPMWPDHTEIMPCKTANVLQKRRTMTGEDESTLTTDFWLSLKPEETNSDESMSQSELSDFSHSTRQTRKRSIPFDHPLDELPKKRKTEISNPEIKIDTSLPTTSNIPEIEINDYTLTNNVTSETSDCHHNRTMNIAHTYRIERYSIVRLPERASVILKPDAAFADKKSISVSFFANYGFGGMDTYLHKLALKHFID</sequence>
<dbReference type="GO" id="GO:0031934">
    <property type="term" value="C:mating-type region heterochromatin"/>
    <property type="evidence" value="ECO:0007669"/>
    <property type="project" value="TreeGrafter"/>
</dbReference>
<organism evidence="3 4">
    <name type="scientific">Cetraspora pellucida</name>
    <dbReference type="NCBI Taxonomy" id="1433469"/>
    <lineage>
        <taxon>Eukaryota</taxon>
        <taxon>Fungi</taxon>
        <taxon>Fungi incertae sedis</taxon>
        <taxon>Mucoromycota</taxon>
        <taxon>Glomeromycotina</taxon>
        <taxon>Glomeromycetes</taxon>
        <taxon>Diversisporales</taxon>
        <taxon>Gigasporaceae</taxon>
        <taxon>Cetraspora</taxon>
    </lineage>
</organism>
<dbReference type="InterPro" id="IPR031915">
    <property type="entry name" value="Clr2_N"/>
</dbReference>
<evidence type="ECO:0000256" key="1">
    <source>
        <dbReference type="SAM" id="MobiDB-lite"/>
    </source>
</evidence>
<dbReference type="EMBL" id="CAJVQA010027242">
    <property type="protein sequence ID" value="CAG8791321.1"/>
    <property type="molecule type" value="Genomic_DNA"/>
</dbReference>
<feature type="region of interest" description="Disordered" evidence="1">
    <location>
        <begin position="483"/>
        <end position="517"/>
    </location>
</feature>
<feature type="domain" description="Cryptic loci regulator 2 N-terminal" evidence="2">
    <location>
        <begin position="74"/>
        <end position="134"/>
    </location>
</feature>
<dbReference type="AlphaFoldDB" id="A0A9N9JQA6"/>
<dbReference type="Pfam" id="PF16761">
    <property type="entry name" value="Clr2_transil"/>
    <property type="match status" value="1"/>
</dbReference>
<dbReference type="PANTHER" id="PTHR38046">
    <property type="entry name" value="CRYPTIC LOCI REGULATOR 2"/>
    <property type="match status" value="1"/>
</dbReference>
<reference evidence="3" key="1">
    <citation type="submission" date="2021-06" db="EMBL/GenBank/DDBJ databases">
        <authorList>
            <person name="Kallberg Y."/>
            <person name="Tangrot J."/>
            <person name="Rosling A."/>
        </authorList>
    </citation>
    <scope>NUCLEOTIDE SEQUENCE</scope>
    <source>
        <strain evidence="3">FL966</strain>
    </source>
</reference>
<dbReference type="GO" id="GO:0070824">
    <property type="term" value="C:SHREC complex"/>
    <property type="evidence" value="ECO:0007669"/>
    <property type="project" value="InterPro"/>
</dbReference>
<dbReference type="Proteomes" id="UP000789759">
    <property type="component" value="Unassembled WGS sequence"/>
</dbReference>
<proteinExistence type="predicted"/>
<dbReference type="GO" id="GO:0030466">
    <property type="term" value="P:silent mating-type cassette heterochromatin formation"/>
    <property type="evidence" value="ECO:0007669"/>
    <property type="project" value="TreeGrafter"/>
</dbReference>
<name>A0A9N9JQA6_9GLOM</name>
<accession>A0A9N9JQA6</accession>
<feature type="non-terminal residue" evidence="3">
    <location>
        <position position="634"/>
    </location>
</feature>
<evidence type="ECO:0000313" key="4">
    <source>
        <dbReference type="Proteomes" id="UP000789759"/>
    </source>
</evidence>
<protein>
    <submittedName>
        <fullName evidence="3">7341_t:CDS:1</fullName>
    </submittedName>
</protein>